<evidence type="ECO:0000256" key="2">
    <source>
        <dbReference type="ARBA" id="ARBA00022490"/>
    </source>
</evidence>
<gene>
    <name evidence="6" type="primary">prmA</name>
    <name evidence="7" type="ORF">CDL18_09870</name>
</gene>
<dbReference type="InterPro" id="IPR050078">
    <property type="entry name" value="Ribosomal_L11_MeTrfase_PrmA"/>
</dbReference>
<dbReference type="PANTHER" id="PTHR43648:SF1">
    <property type="entry name" value="ELECTRON TRANSFER FLAVOPROTEIN BETA SUBUNIT LYSINE METHYLTRANSFERASE"/>
    <property type="match status" value="1"/>
</dbReference>
<keyword evidence="5 6" id="KW-0949">S-adenosyl-L-methionine</keyword>
<dbReference type="GO" id="GO:0005737">
    <property type="term" value="C:cytoplasm"/>
    <property type="evidence" value="ECO:0007669"/>
    <property type="project" value="UniProtKB-SubCell"/>
</dbReference>
<feature type="binding site" evidence="6">
    <location>
        <position position="253"/>
    </location>
    <ligand>
        <name>S-adenosyl-L-methionine</name>
        <dbReference type="ChEBI" id="CHEBI:59789"/>
    </ligand>
</feature>
<dbReference type="GO" id="GO:0016279">
    <property type="term" value="F:protein-lysine N-methyltransferase activity"/>
    <property type="evidence" value="ECO:0007669"/>
    <property type="project" value="RHEA"/>
</dbReference>
<dbReference type="GO" id="GO:0032259">
    <property type="term" value="P:methylation"/>
    <property type="evidence" value="ECO:0007669"/>
    <property type="project" value="UniProtKB-KW"/>
</dbReference>
<feature type="binding site" evidence="6">
    <location>
        <position position="159"/>
    </location>
    <ligand>
        <name>S-adenosyl-L-methionine</name>
        <dbReference type="ChEBI" id="CHEBI:59789"/>
    </ligand>
</feature>
<dbReference type="RefSeq" id="WP_101879825.1">
    <property type="nucleotide sequence ID" value="NZ_NIHM01000012.1"/>
</dbReference>
<comment type="caution">
    <text evidence="7">The sequence shown here is derived from an EMBL/GenBank/DDBJ whole genome shotgun (WGS) entry which is preliminary data.</text>
</comment>
<keyword evidence="2 6" id="KW-0963">Cytoplasm</keyword>
<accession>A0A2N5NHF4</accession>
<evidence type="ECO:0000256" key="5">
    <source>
        <dbReference type="ARBA" id="ARBA00022691"/>
    </source>
</evidence>
<dbReference type="AlphaFoldDB" id="A0A2N5NHF4"/>
<dbReference type="CDD" id="cd02440">
    <property type="entry name" value="AdoMet_MTases"/>
    <property type="match status" value="1"/>
</dbReference>
<comment type="function">
    <text evidence="6">Methylates ribosomal protein L11.</text>
</comment>
<dbReference type="SUPFAM" id="SSF53335">
    <property type="entry name" value="S-adenosyl-L-methionine-dependent methyltransferases"/>
    <property type="match status" value="1"/>
</dbReference>
<feature type="binding site" evidence="6">
    <location>
        <position position="180"/>
    </location>
    <ligand>
        <name>S-adenosyl-L-methionine</name>
        <dbReference type="ChEBI" id="CHEBI:59789"/>
    </ligand>
</feature>
<dbReference type="HAMAP" id="MF_00735">
    <property type="entry name" value="Methyltr_PrmA"/>
    <property type="match status" value="1"/>
</dbReference>
<dbReference type="EC" id="2.1.1.-" evidence="6"/>
<evidence type="ECO:0000256" key="3">
    <source>
        <dbReference type="ARBA" id="ARBA00022603"/>
    </source>
</evidence>
<keyword evidence="7" id="KW-0689">Ribosomal protein</keyword>
<keyword evidence="3 6" id="KW-0489">Methyltransferase</keyword>
<dbReference type="GO" id="GO:0005840">
    <property type="term" value="C:ribosome"/>
    <property type="evidence" value="ECO:0007669"/>
    <property type="project" value="UniProtKB-KW"/>
</dbReference>
<dbReference type="Gene3D" id="3.40.50.150">
    <property type="entry name" value="Vaccinia Virus protein VP39"/>
    <property type="match status" value="1"/>
</dbReference>
<dbReference type="Proteomes" id="UP000234849">
    <property type="component" value="Unassembled WGS sequence"/>
</dbReference>
<dbReference type="NCBIfam" id="TIGR00406">
    <property type="entry name" value="prmA"/>
    <property type="match status" value="1"/>
</dbReference>
<proteinExistence type="inferred from homology"/>
<keyword evidence="4 6" id="KW-0808">Transferase</keyword>
<dbReference type="EMBL" id="NIHM01000012">
    <property type="protein sequence ID" value="PLT54569.1"/>
    <property type="molecule type" value="Genomic_DNA"/>
</dbReference>
<reference evidence="7 8" key="1">
    <citation type="journal article" date="2017" name="Genome Med.">
        <title>A novel Ruminococcus gnavus clade enriched in inflammatory bowel disease patients.</title>
        <authorList>
            <person name="Hall A.B."/>
            <person name="Yassour M."/>
            <person name="Sauk J."/>
            <person name="Garner A."/>
            <person name="Jiang X."/>
            <person name="Arthur T."/>
            <person name="Lagoudas G.K."/>
            <person name="Vatanen T."/>
            <person name="Fornelos N."/>
            <person name="Wilson R."/>
            <person name="Bertha M."/>
            <person name="Cohen M."/>
            <person name="Garber J."/>
            <person name="Khalili H."/>
            <person name="Gevers D."/>
            <person name="Ananthakrishnan A.N."/>
            <person name="Kugathasan S."/>
            <person name="Lander E.S."/>
            <person name="Blainey P."/>
            <person name="Vlamakis H."/>
            <person name="Xavier R.J."/>
            <person name="Huttenhower C."/>
        </authorList>
    </citation>
    <scope>NUCLEOTIDE SEQUENCE [LARGE SCALE GENOMIC DNA]</scope>
    <source>
        <strain evidence="7 8">RJX1118</strain>
    </source>
</reference>
<evidence type="ECO:0000256" key="1">
    <source>
        <dbReference type="ARBA" id="ARBA00009741"/>
    </source>
</evidence>
<feature type="binding site" evidence="6">
    <location>
        <position position="202"/>
    </location>
    <ligand>
        <name>S-adenosyl-L-methionine</name>
        <dbReference type="ChEBI" id="CHEBI:59789"/>
    </ligand>
</feature>
<evidence type="ECO:0000256" key="4">
    <source>
        <dbReference type="ARBA" id="ARBA00022679"/>
    </source>
</evidence>
<dbReference type="PANTHER" id="PTHR43648">
    <property type="entry name" value="ELECTRON TRANSFER FLAVOPROTEIN BETA SUBUNIT LYSINE METHYLTRANSFERASE"/>
    <property type="match status" value="1"/>
</dbReference>
<keyword evidence="7" id="KW-0687">Ribonucleoprotein</keyword>
<name>A0A2N5NHF4_MEDGN</name>
<dbReference type="Pfam" id="PF06325">
    <property type="entry name" value="PrmA"/>
    <property type="match status" value="1"/>
</dbReference>
<dbReference type="InterPro" id="IPR029063">
    <property type="entry name" value="SAM-dependent_MTases_sf"/>
</dbReference>
<comment type="subcellular location">
    <subcellularLocation>
        <location evidence="6">Cytoplasm</location>
    </subcellularLocation>
</comment>
<dbReference type="PIRSF" id="PIRSF000401">
    <property type="entry name" value="RPL11_MTase"/>
    <property type="match status" value="1"/>
</dbReference>
<evidence type="ECO:0000313" key="7">
    <source>
        <dbReference type="EMBL" id="PLT54569.1"/>
    </source>
</evidence>
<comment type="catalytic activity">
    <reaction evidence="6">
        <text>L-lysyl-[protein] + 3 S-adenosyl-L-methionine = N(6),N(6),N(6)-trimethyl-L-lysyl-[protein] + 3 S-adenosyl-L-homocysteine + 3 H(+)</text>
        <dbReference type="Rhea" id="RHEA:54192"/>
        <dbReference type="Rhea" id="RHEA-COMP:9752"/>
        <dbReference type="Rhea" id="RHEA-COMP:13826"/>
        <dbReference type="ChEBI" id="CHEBI:15378"/>
        <dbReference type="ChEBI" id="CHEBI:29969"/>
        <dbReference type="ChEBI" id="CHEBI:57856"/>
        <dbReference type="ChEBI" id="CHEBI:59789"/>
        <dbReference type="ChEBI" id="CHEBI:61961"/>
    </reaction>
</comment>
<evidence type="ECO:0000256" key="6">
    <source>
        <dbReference type="HAMAP-Rule" id="MF_00735"/>
    </source>
</evidence>
<dbReference type="InterPro" id="IPR004498">
    <property type="entry name" value="Ribosomal_PrmA_MeTrfase"/>
</dbReference>
<comment type="similarity">
    <text evidence="1 6">Belongs to the methyltransferase superfamily. PrmA family.</text>
</comment>
<sequence length="318" mass="35519">MKWNKFRLTTTTEAEDIVSSMLMDLGIQGVEIEDKVPLTQSDKEQMFVDILPETEADDGVAYLSFYLEEDEDKEKVLADVRAELQDMASYLNVGACTIEESQTEDVDWVNNWKQYFHQFYVDDILIIPSWEEVKPEDSDKMVIHIDPGTAFGTGMHETTQLCIRQIRKYTTPETTILDVGCGSGILGMLALKFGAKYSVGTDLDPCAIEATYENMEVNGISKEMYEVMIGNIIDDKDVQDKVGYGKYDIVVANILADVLVALTPVIVDQLKDDGIYITSGIIDDKEETVVEAVKAAGLEVLEVTYQGEWVSVTARKNG</sequence>
<protein>
    <recommendedName>
        <fullName evidence="6">Ribosomal protein L11 methyltransferase</fullName>
        <shortName evidence="6">L11 Mtase</shortName>
        <ecNumber evidence="6">2.1.1.-</ecNumber>
    </recommendedName>
</protein>
<evidence type="ECO:0000313" key="8">
    <source>
        <dbReference type="Proteomes" id="UP000234849"/>
    </source>
</evidence>
<organism evidence="7 8">
    <name type="scientific">Mediterraneibacter gnavus</name>
    <name type="common">Ruminococcus gnavus</name>
    <dbReference type="NCBI Taxonomy" id="33038"/>
    <lineage>
        <taxon>Bacteria</taxon>
        <taxon>Bacillati</taxon>
        <taxon>Bacillota</taxon>
        <taxon>Clostridia</taxon>
        <taxon>Lachnospirales</taxon>
        <taxon>Lachnospiraceae</taxon>
        <taxon>Mediterraneibacter</taxon>
    </lineage>
</organism>